<dbReference type="InterPro" id="IPR043708">
    <property type="entry name" value="DUF5648"/>
</dbReference>
<reference evidence="2" key="1">
    <citation type="journal article" date="2017" name="BMC Genomics">
        <title>Comparative and functional genomics of the Lactococcus lactis taxon; insights into evolution and niche adaptation.</title>
        <authorList>
            <person name="Kelleher P."/>
            <person name="Bottacini F."/>
            <person name="Mahony J."/>
            <person name="Kilcawley K.N."/>
            <person name="van Sinderen D."/>
        </authorList>
    </citation>
    <scope>NUCLEOTIDE SEQUENCE [LARGE SCALE GENOMIC DNA]</scope>
    <source>
        <strain evidence="2">JM3</strain>
    </source>
</reference>
<evidence type="ECO:0000259" key="1">
    <source>
        <dbReference type="Pfam" id="PF18885"/>
    </source>
</evidence>
<gene>
    <name evidence="2" type="ORF">LLJM3_0009</name>
</gene>
<organism evidence="2">
    <name type="scientific">Lactococcus lactis subsp. cremoris</name>
    <name type="common">Streptococcus cremoris</name>
    <dbReference type="NCBI Taxonomy" id="1359"/>
    <lineage>
        <taxon>Bacteria</taxon>
        <taxon>Bacillati</taxon>
        <taxon>Bacillota</taxon>
        <taxon>Bacilli</taxon>
        <taxon>Lactobacillales</taxon>
        <taxon>Streptococcaceae</taxon>
        <taxon>Lactococcus</taxon>
    </lineage>
</organism>
<dbReference type="Proteomes" id="UP000192161">
    <property type="component" value="Chromosome"/>
</dbReference>
<dbReference type="RefSeq" id="WP_228763828.1">
    <property type="nucleotide sequence ID" value="NZ_AP024210.1"/>
</dbReference>
<feature type="domain" description="DUF5648" evidence="1">
    <location>
        <begin position="197"/>
        <end position="329"/>
    </location>
</feature>
<protein>
    <submittedName>
        <fullName evidence="2">Cell surface protein</fullName>
    </submittedName>
</protein>
<proteinExistence type="predicted"/>
<accession>A0AA34TGJ1</accession>
<dbReference type="Pfam" id="PF18885">
    <property type="entry name" value="DUF5648"/>
    <property type="match status" value="1"/>
</dbReference>
<evidence type="ECO:0000313" key="2">
    <source>
        <dbReference type="EMBL" id="ARE22235.2"/>
    </source>
</evidence>
<reference evidence="2" key="2">
    <citation type="submission" date="2023-04" db="EMBL/GenBank/DDBJ databases">
        <authorList>
            <person name="McDonnell B."/>
        </authorList>
    </citation>
    <scope>NUCLEOTIDE SEQUENCE</scope>
    <source>
        <strain evidence="2">JM3</strain>
    </source>
</reference>
<sequence>MKEWHGMVLAKNKKIMISTISLVILSLVCFKENLPAQASTKSLDTGESFTEVYNKDNGFYLNSPFYDISKVSKSFYVGESGTINQVKVLPIYNMTPKSSVNFYQNTATNNLIGATLPSLFTGAIALTQAGQYTAQKAGTATVALTYMLSSDFKKELLSKYPDAWTNIAPASYGSPDFMYAKYSNQTFYVTIKEHTVPLYRMYNPNSGEHFYTENSFERDSLVKAGWNYEGVAEESPIKTVYNQAVYRVYNPNAGDHFYTENKAEVAHLVSLGWRAEGIAFYSSTSNETPIYRLYNPNATVGTHFYTQSSVERDSLVRAGWHYEGTAWYGG</sequence>
<dbReference type="EMBL" id="CP015901">
    <property type="protein sequence ID" value="ARE22235.2"/>
    <property type="molecule type" value="Genomic_DNA"/>
</dbReference>
<dbReference type="AlphaFoldDB" id="A0AA34TGJ1"/>
<name>A0AA34TGJ1_LACLC</name>